<organism evidence="1 2">
    <name type="scientific">Coccomyxa viridis</name>
    <dbReference type="NCBI Taxonomy" id="1274662"/>
    <lineage>
        <taxon>Eukaryota</taxon>
        <taxon>Viridiplantae</taxon>
        <taxon>Chlorophyta</taxon>
        <taxon>core chlorophytes</taxon>
        <taxon>Trebouxiophyceae</taxon>
        <taxon>Trebouxiophyceae incertae sedis</taxon>
        <taxon>Coccomyxaceae</taxon>
        <taxon>Coccomyxa</taxon>
    </lineage>
</organism>
<accession>A0AAV1I5X7</accession>
<dbReference type="Proteomes" id="UP001314263">
    <property type="component" value="Unassembled WGS sequence"/>
</dbReference>
<dbReference type="EMBL" id="CAUYUE010000007">
    <property type="protein sequence ID" value="CAK0782552.1"/>
    <property type="molecule type" value="Genomic_DNA"/>
</dbReference>
<evidence type="ECO:0000313" key="1">
    <source>
        <dbReference type="EMBL" id="CAK0782552.1"/>
    </source>
</evidence>
<dbReference type="AlphaFoldDB" id="A0AAV1I5X7"/>
<sequence length="80" mass="8360">MGDGCFVCLTGPFHAQHEDEGNWAAYEPGLNAQLTEIKNLQEPEHSLAVVLSKGAGLAVLENGPQVSTFAEDGCVAAFTG</sequence>
<gene>
    <name evidence="1" type="ORF">CVIRNUC_005768</name>
</gene>
<reference evidence="1 2" key="1">
    <citation type="submission" date="2023-10" db="EMBL/GenBank/DDBJ databases">
        <authorList>
            <person name="Maclean D."/>
            <person name="Macfadyen A."/>
        </authorList>
    </citation>
    <scope>NUCLEOTIDE SEQUENCE [LARGE SCALE GENOMIC DNA]</scope>
</reference>
<proteinExistence type="predicted"/>
<protein>
    <submittedName>
        <fullName evidence="1">Uncharacterized protein</fullName>
    </submittedName>
</protein>
<evidence type="ECO:0000313" key="2">
    <source>
        <dbReference type="Proteomes" id="UP001314263"/>
    </source>
</evidence>
<name>A0AAV1I5X7_9CHLO</name>
<comment type="caution">
    <text evidence="1">The sequence shown here is derived from an EMBL/GenBank/DDBJ whole genome shotgun (WGS) entry which is preliminary data.</text>
</comment>
<keyword evidence="2" id="KW-1185">Reference proteome</keyword>